<dbReference type="Proteomes" id="UP000195217">
    <property type="component" value="Unassembled WGS sequence"/>
</dbReference>
<gene>
    <name evidence="1" type="ORF">BK761_14050</name>
</gene>
<accession>A0A9X6G2H9</accession>
<organism evidence="1 2">
    <name type="scientific">Bacillus thuringiensis subsp. darmstadiensis</name>
    <dbReference type="NCBI Taxonomy" id="132264"/>
    <lineage>
        <taxon>Bacteria</taxon>
        <taxon>Bacillati</taxon>
        <taxon>Bacillota</taxon>
        <taxon>Bacilli</taxon>
        <taxon>Bacillales</taxon>
        <taxon>Bacillaceae</taxon>
        <taxon>Bacillus</taxon>
        <taxon>Bacillus cereus group</taxon>
    </lineage>
</organism>
<proteinExistence type="predicted"/>
<evidence type="ECO:0000313" key="2">
    <source>
        <dbReference type="Proteomes" id="UP000195217"/>
    </source>
</evidence>
<name>A0A9X6G2H9_BACUD</name>
<comment type="caution">
    <text evidence="1">The sequence shown here is derived from an EMBL/GenBank/DDBJ whole genome shotgun (WGS) entry which is preliminary data.</text>
</comment>
<dbReference type="EMBL" id="NFEA01000038">
    <property type="protein sequence ID" value="OTZ33115.1"/>
    <property type="molecule type" value="Genomic_DNA"/>
</dbReference>
<evidence type="ECO:0000313" key="1">
    <source>
        <dbReference type="EMBL" id="OTZ33115.1"/>
    </source>
</evidence>
<dbReference type="AlphaFoldDB" id="A0A9X6G2H9"/>
<reference evidence="1 2" key="1">
    <citation type="submission" date="2016-10" db="EMBL/GenBank/DDBJ databases">
        <title>Comparative genomics of Bacillus thuringiensis reveals a path to pathogens against multiple invertebrate hosts.</title>
        <authorList>
            <person name="Zheng J."/>
            <person name="Gao Q."/>
            <person name="Liu H."/>
            <person name="Peng D."/>
            <person name="Ruan L."/>
            <person name="Sun M."/>
        </authorList>
    </citation>
    <scope>NUCLEOTIDE SEQUENCE [LARGE SCALE GENOMIC DNA]</scope>
    <source>
        <strain evidence="1">BGSC 4M3</strain>
    </source>
</reference>
<protein>
    <submittedName>
        <fullName evidence="1">Uncharacterized protein</fullName>
    </submittedName>
</protein>
<sequence>MKWGRDGDNFKSYLSQLQLNSAYLGILTKTKIEKENHMIWYVCFWDLCNFNAKQLFKIKKVLGD</sequence>